<accession>A0AAD7IMP9</accession>
<dbReference type="AlphaFoldDB" id="A0AAD7IMP9"/>
<protein>
    <submittedName>
        <fullName evidence="2">Uncharacterized protein</fullName>
    </submittedName>
</protein>
<dbReference type="Proteomes" id="UP001215598">
    <property type="component" value="Unassembled WGS sequence"/>
</dbReference>
<keyword evidence="3" id="KW-1185">Reference proteome</keyword>
<comment type="caution">
    <text evidence="2">The sequence shown here is derived from an EMBL/GenBank/DDBJ whole genome shotgun (WGS) entry which is preliminary data.</text>
</comment>
<sequence length="202" mass="21339">MLVFSRASPLPFFLAPPFHSFLFPAGCLVPRSPVLLRVCGVASARSGFTVAGGAQVLCRNGPGRDVFRAGALAIAHVRGSASPGIVKVLQRGVRPGASAAGVLCWVFARCPAVYLAEPAADRPRERERRACDRRMSSLVPRARRCPTKRGRLCTALDIRARPLACTAMWYLLALGTQVGRDAGCAVCAPSRLLARGGDSAAA</sequence>
<evidence type="ECO:0000313" key="2">
    <source>
        <dbReference type="EMBL" id="KAJ7745642.1"/>
    </source>
</evidence>
<organism evidence="2 3">
    <name type="scientific">Mycena metata</name>
    <dbReference type="NCBI Taxonomy" id="1033252"/>
    <lineage>
        <taxon>Eukaryota</taxon>
        <taxon>Fungi</taxon>
        <taxon>Dikarya</taxon>
        <taxon>Basidiomycota</taxon>
        <taxon>Agaricomycotina</taxon>
        <taxon>Agaricomycetes</taxon>
        <taxon>Agaricomycetidae</taxon>
        <taxon>Agaricales</taxon>
        <taxon>Marasmiineae</taxon>
        <taxon>Mycenaceae</taxon>
        <taxon>Mycena</taxon>
    </lineage>
</organism>
<reference evidence="2" key="1">
    <citation type="submission" date="2023-03" db="EMBL/GenBank/DDBJ databases">
        <title>Massive genome expansion in bonnet fungi (Mycena s.s.) driven by repeated elements and novel gene families across ecological guilds.</title>
        <authorList>
            <consortium name="Lawrence Berkeley National Laboratory"/>
            <person name="Harder C.B."/>
            <person name="Miyauchi S."/>
            <person name="Viragh M."/>
            <person name="Kuo A."/>
            <person name="Thoen E."/>
            <person name="Andreopoulos B."/>
            <person name="Lu D."/>
            <person name="Skrede I."/>
            <person name="Drula E."/>
            <person name="Henrissat B."/>
            <person name="Morin E."/>
            <person name="Kohler A."/>
            <person name="Barry K."/>
            <person name="LaButti K."/>
            <person name="Morin E."/>
            <person name="Salamov A."/>
            <person name="Lipzen A."/>
            <person name="Mereny Z."/>
            <person name="Hegedus B."/>
            <person name="Baldrian P."/>
            <person name="Stursova M."/>
            <person name="Weitz H."/>
            <person name="Taylor A."/>
            <person name="Grigoriev I.V."/>
            <person name="Nagy L.G."/>
            <person name="Martin F."/>
            <person name="Kauserud H."/>
        </authorList>
    </citation>
    <scope>NUCLEOTIDE SEQUENCE</scope>
    <source>
        <strain evidence="2">CBHHK182m</strain>
    </source>
</reference>
<dbReference type="EMBL" id="JARKIB010000082">
    <property type="protein sequence ID" value="KAJ7745642.1"/>
    <property type="molecule type" value="Genomic_DNA"/>
</dbReference>
<evidence type="ECO:0000313" key="3">
    <source>
        <dbReference type="Proteomes" id="UP001215598"/>
    </source>
</evidence>
<evidence type="ECO:0000313" key="1">
    <source>
        <dbReference type="EMBL" id="KAJ7704753.1"/>
    </source>
</evidence>
<name>A0AAD7IMP9_9AGAR</name>
<dbReference type="EMBL" id="JARKIB010000481">
    <property type="protein sequence ID" value="KAJ7704753.1"/>
    <property type="molecule type" value="Genomic_DNA"/>
</dbReference>
<gene>
    <name evidence="2" type="ORF">B0H16DRAFT_1557685</name>
    <name evidence="1" type="ORF">B0H16DRAFT_1636931</name>
</gene>
<proteinExistence type="predicted"/>